<dbReference type="EMBL" id="LHQV01000019">
    <property type="protein sequence ID" value="OQJ97712.1"/>
    <property type="molecule type" value="Genomic_DNA"/>
</dbReference>
<evidence type="ECO:0000313" key="1">
    <source>
        <dbReference type="EMBL" id="OQJ97712.1"/>
    </source>
</evidence>
<dbReference type="RefSeq" id="WP_366534504.1">
    <property type="nucleotide sequence ID" value="NZ_LHQV01000019.1"/>
</dbReference>
<keyword evidence="2" id="KW-1185">Reference proteome</keyword>
<name>A0AAX0M9Q1_VIBPH</name>
<gene>
    <name evidence="1" type="ORF">AKG60_19455</name>
</gene>
<accession>A0AAX0M9Q1</accession>
<dbReference type="Proteomes" id="UP000191946">
    <property type="component" value="Unassembled WGS sequence"/>
</dbReference>
<protein>
    <submittedName>
        <fullName evidence="1">Uncharacterized protein</fullName>
    </submittedName>
</protein>
<sequence length="71" mass="8178">MKKRNIVSEAIYRLLTKINIDSQAKSMYNYIHLLVGSACTLTGWKSRFIEPGFISYRLSVMANSIDYQIQS</sequence>
<dbReference type="AlphaFoldDB" id="A0AAX0M9Q1"/>
<reference evidence="1 2" key="1">
    <citation type="submission" date="2015-08" db="EMBL/GenBank/DDBJ databases">
        <title>Draft Genome Sequences of Vibrio parahaemolyticus Strains.</title>
        <authorList>
            <person name="Gonzalez-Escalona N."/>
            <person name="DePaola A."/>
        </authorList>
    </citation>
    <scope>NUCLEOTIDE SEQUENCE [LARGE SCALE GENOMIC DNA]</scope>
    <source>
        <strain evidence="1 2">CFSAN001621</strain>
    </source>
</reference>
<organism evidence="1 2">
    <name type="scientific">Vibrio parahaemolyticus</name>
    <dbReference type="NCBI Taxonomy" id="670"/>
    <lineage>
        <taxon>Bacteria</taxon>
        <taxon>Pseudomonadati</taxon>
        <taxon>Pseudomonadota</taxon>
        <taxon>Gammaproteobacteria</taxon>
        <taxon>Vibrionales</taxon>
        <taxon>Vibrionaceae</taxon>
        <taxon>Vibrio</taxon>
    </lineage>
</organism>
<evidence type="ECO:0000313" key="2">
    <source>
        <dbReference type="Proteomes" id="UP000191946"/>
    </source>
</evidence>
<proteinExistence type="predicted"/>
<comment type="caution">
    <text evidence="1">The sequence shown here is derived from an EMBL/GenBank/DDBJ whole genome shotgun (WGS) entry which is preliminary data.</text>
</comment>